<protein>
    <submittedName>
        <fullName evidence="2">UrcA family protein</fullName>
    </submittedName>
</protein>
<gene>
    <name evidence="2" type="ORF">GRI43_10745</name>
</gene>
<accession>A0A6I4V4S3</accession>
<sequence length="97" mass="10407">MKRPLIALAAITTMAAAAPAFAEEIQVNHHDLNLTTIEGQQTLDRRVDRAAKRVCGYNELRSGSRFVTPSMRSCLAKAKAGANSQVAAIVDDKRLGG</sequence>
<evidence type="ECO:0000313" key="3">
    <source>
        <dbReference type="Proteomes" id="UP000471435"/>
    </source>
</evidence>
<dbReference type="Proteomes" id="UP000471435">
    <property type="component" value="Unassembled WGS sequence"/>
</dbReference>
<dbReference type="OrthoDB" id="7450905at2"/>
<reference evidence="2 3" key="1">
    <citation type="submission" date="2019-12" db="EMBL/GenBank/DDBJ databases">
        <title>Genomic-based taxomic classification of the family Erythrobacteraceae.</title>
        <authorList>
            <person name="Xu L."/>
        </authorList>
    </citation>
    <scope>NUCLEOTIDE SEQUENCE [LARGE SCALE GENOMIC DNA]</scope>
    <source>
        <strain evidence="2 3">SW-109</strain>
    </source>
</reference>
<organism evidence="2 3">
    <name type="scientific">Pontixanthobacter luteolus</name>
    <dbReference type="NCBI Taxonomy" id="295089"/>
    <lineage>
        <taxon>Bacteria</taxon>
        <taxon>Pseudomonadati</taxon>
        <taxon>Pseudomonadota</taxon>
        <taxon>Alphaproteobacteria</taxon>
        <taxon>Sphingomonadales</taxon>
        <taxon>Erythrobacteraceae</taxon>
        <taxon>Pontixanthobacter</taxon>
    </lineage>
</organism>
<evidence type="ECO:0000313" key="2">
    <source>
        <dbReference type="EMBL" id="MXP47860.1"/>
    </source>
</evidence>
<name>A0A6I4V4S3_9SPHN</name>
<dbReference type="EMBL" id="WTYP01000002">
    <property type="protein sequence ID" value="MXP47860.1"/>
    <property type="molecule type" value="Genomic_DNA"/>
</dbReference>
<comment type="caution">
    <text evidence="2">The sequence shown here is derived from an EMBL/GenBank/DDBJ whole genome shotgun (WGS) entry which is preliminary data.</text>
</comment>
<keyword evidence="3" id="KW-1185">Reference proteome</keyword>
<dbReference type="InterPro" id="IPR030972">
    <property type="entry name" value="UrcA_uranyl"/>
</dbReference>
<evidence type="ECO:0000256" key="1">
    <source>
        <dbReference type="SAM" id="SignalP"/>
    </source>
</evidence>
<dbReference type="NCBIfam" id="TIGR04433">
    <property type="entry name" value="UrcA_uranyl"/>
    <property type="match status" value="1"/>
</dbReference>
<keyword evidence="1" id="KW-0732">Signal</keyword>
<dbReference type="RefSeq" id="WP_160731109.1">
    <property type="nucleotide sequence ID" value="NZ_CANLWR010000002.1"/>
</dbReference>
<feature type="signal peptide" evidence="1">
    <location>
        <begin position="1"/>
        <end position="22"/>
    </location>
</feature>
<proteinExistence type="predicted"/>
<feature type="chain" id="PRO_5026344887" evidence="1">
    <location>
        <begin position="23"/>
        <end position="97"/>
    </location>
</feature>
<dbReference type="AlphaFoldDB" id="A0A6I4V4S3"/>